<dbReference type="SUPFAM" id="SSF57701">
    <property type="entry name" value="Zn2/Cys6 DNA-binding domain"/>
    <property type="match status" value="1"/>
</dbReference>
<dbReference type="PANTHER" id="PTHR46910">
    <property type="entry name" value="TRANSCRIPTION FACTOR PDR1"/>
    <property type="match status" value="1"/>
</dbReference>
<keyword evidence="3" id="KW-0805">Transcription regulation</keyword>
<dbReference type="GO" id="GO:0008270">
    <property type="term" value="F:zinc ion binding"/>
    <property type="evidence" value="ECO:0007669"/>
    <property type="project" value="InterPro"/>
</dbReference>
<proteinExistence type="predicted"/>
<dbReference type="InterPro" id="IPR036864">
    <property type="entry name" value="Zn2-C6_fun-type_DNA-bd_sf"/>
</dbReference>
<dbReference type="OMA" id="QYVPPVW"/>
<evidence type="ECO:0000313" key="10">
    <source>
        <dbReference type="Proteomes" id="UP000019373"/>
    </source>
</evidence>
<evidence type="ECO:0000256" key="4">
    <source>
        <dbReference type="ARBA" id="ARBA00023125"/>
    </source>
</evidence>
<dbReference type="OrthoDB" id="5284003at2759"/>
<feature type="region of interest" description="Disordered" evidence="7">
    <location>
        <begin position="1"/>
        <end position="75"/>
    </location>
</feature>
<evidence type="ECO:0000256" key="1">
    <source>
        <dbReference type="ARBA" id="ARBA00004123"/>
    </source>
</evidence>
<dbReference type="PROSITE" id="PS50048">
    <property type="entry name" value="ZN2_CY6_FUNGAL_2"/>
    <property type="match status" value="1"/>
</dbReference>
<dbReference type="GO" id="GO:0005634">
    <property type="term" value="C:nucleus"/>
    <property type="evidence" value="ECO:0007669"/>
    <property type="project" value="UniProtKB-SubCell"/>
</dbReference>
<feature type="region of interest" description="Disordered" evidence="7">
    <location>
        <begin position="110"/>
        <end position="142"/>
    </location>
</feature>
<name>U1HLD3_ENDPU</name>
<comment type="subcellular location">
    <subcellularLocation>
        <location evidence="1">Nucleus</location>
    </subcellularLocation>
</comment>
<dbReference type="CDD" id="cd12148">
    <property type="entry name" value="fungal_TF_MHR"/>
    <property type="match status" value="1"/>
</dbReference>
<evidence type="ECO:0000256" key="7">
    <source>
        <dbReference type="SAM" id="MobiDB-lite"/>
    </source>
</evidence>
<gene>
    <name evidence="9" type="ORF">EPUS_07060</name>
</gene>
<dbReference type="eggNOG" id="ENOG502QT79">
    <property type="taxonomic scope" value="Eukaryota"/>
</dbReference>
<feature type="domain" description="Zn(2)-C6 fungal-type" evidence="8">
    <location>
        <begin position="78"/>
        <end position="108"/>
    </location>
</feature>
<accession>U1HLD3</accession>
<dbReference type="EMBL" id="KE721392">
    <property type="protein sequence ID" value="ERF69804.1"/>
    <property type="molecule type" value="Genomic_DNA"/>
</dbReference>
<dbReference type="GeneID" id="19241948"/>
<feature type="compositionally biased region" description="Pro residues" evidence="7">
    <location>
        <begin position="49"/>
        <end position="65"/>
    </location>
</feature>
<dbReference type="InterPro" id="IPR001138">
    <property type="entry name" value="Zn2Cys6_DnaBD"/>
</dbReference>
<dbReference type="RefSeq" id="XP_007804584.1">
    <property type="nucleotide sequence ID" value="XM_007806393.1"/>
</dbReference>
<evidence type="ECO:0000259" key="8">
    <source>
        <dbReference type="PROSITE" id="PS50048"/>
    </source>
</evidence>
<dbReference type="InterPro" id="IPR050987">
    <property type="entry name" value="AtrR-like"/>
</dbReference>
<keyword evidence="5" id="KW-0804">Transcription</keyword>
<dbReference type="GO" id="GO:0003677">
    <property type="term" value="F:DNA binding"/>
    <property type="evidence" value="ECO:0007669"/>
    <property type="project" value="UniProtKB-KW"/>
</dbReference>
<dbReference type="PROSITE" id="PS00463">
    <property type="entry name" value="ZN2_CY6_FUNGAL_1"/>
    <property type="match status" value="1"/>
</dbReference>
<feature type="compositionally biased region" description="Basic and acidic residues" evidence="7">
    <location>
        <begin position="120"/>
        <end position="132"/>
    </location>
</feature>
<organism evidence="9 10">
    <name type="scientific">Endocarpon pusillum (strain Z07020 / HMAS-L-300199)</name>
    <name type="common">Lichen-forming fungus</name>
    <dbReference type="NCBI Taxonomy" id="1263415"/>
    <lineage>
        <taxon>Eukaryota</taxon>
        <taxon>Fungi</taxon>
        <taxon>Dikarya</taxon>
        <taxon>Ascomycota</taxon>
        <taxon>Pezizomycotina</taxon>
        <taxon>Eurotiomycetes</taxon>
        <taxon>Chaetothyriomycetidae</taxon>
        <taxon>Verrucariales</taxon>
        <taxon>Verrucariaceae</taxon>
        <taxon>Endocarpon</taxon>
    </lineage>
</organism>
<keyword evidence="10" id="KW-1185">Reference proteome</keyword>
<keyword evidence="2" id="KW-0479">Metal-binding</keyword>
<evidence type="ECO:0000256" key="5">
    <source>
        <dbReference type="ARBA" id="ARBA00023163"/>
    </source>
</evidence>
<dbReference type="PANTHER" id="PTHR46910:SF3">
    <property type="entry name" value="HALOTOLERANCE PROTEIN 9-RELATED"/>
    <property type="match status" value="1"/>
</dbReference>
<dbReference type="SMART" id="SM00066">
    <property type="entry name" value="GAL4"/>
    <property type="match status" value="1"/>
</dbReference>
<evidence type="ECO:0000256" key="3">
    <source>
        <dbReference type="ARBA" id="ARBA00023015"/>
    </source>
</evidence>
<dbReference type="AlphaFoldDB" id="U1HLD3"/>
<evidence type="ECO:0000313" key="9">
    <source>
        <dbReference type="EMBL" id="ERF69804.1"/>
    </source>
</evidence>
<dbReference type="GO" id="GO:0000981">
    <property type="term" value="F:DNA-binding transcription factor activity, RNA polymerase II-specific"/>
    <property type="evidence" value="ECO:0007669"/>
    <property type="project" value="InterPro"/>
</dbReference>
<dbReference type="Proteomes" id="UP000019373">
    <property type="component" value="Unassembled WGS sequence"/>
</dbReference>
<evidence type="ECO:0000256" key="2">
    <source>
        <dbReference type="ARBA" id="ARBA00022723"/>
    </source>
</evidence>
<sequence length="734" mass="81261">MSANPPPDNIYSPPDGFVESLLHHSGAPRSQYPEPPQPELGQSVQQAPAPAPASAPTPAPAPTNPQTPSEPKTRLRKACDSCSTRKVKCDESGPPCRSCAALEIPCTFDRPSRRRGPPNRHAEAVKRQRLEQDGTWSAASALSPTEDAAHSLASLSGTQALSAESICDIHTLRILVDDYFTYIHPLTPLPHEPTFRAAFERREDRTNRTFLALLASMIEALVASFPRRPRHLFTSEANRRLFPNAGALIDRCQQVFNEARGPGYLDRELSIYNAFSSYLVGLTASYLFDSNRASMYIAECVSMVRRLAVYKTSSNLSMQGPLPGETDYIKQELSRRLFWLSYVSCQSMRQLGDVDGDLLMPLSARKDLPPLPIEVDDTFIYQDHILPQPPGTVSVITGFNLNTRIFRSYSSLNTLESAFGIEGVDWDKQKQLIGQSLHSCNTVMDSAPKELQVQSLTSPQIRYSSPVPQIGQYGRQQEMWTEQGDPASMVDYSRKSVQHEIQKANIYASQLGTRSFLVEKYWDLFELHNGNATRLDQSFSPTTNTANAALDARLQNAFNSPTASVHSHTSSRHSVEVTEQAMSLERENIVRDLATFLQSVDQIYMEPNGLSLCHKIRQVASTLIRVPRSRACLPTLDPDSVSTYLTSFLDTIMKLERLGSGWIRGFVAPSPTADNEVGMGGVGVESNEMEAGGGITGELTEAEIEERELVEWASLKECQVRFMRENGVGAVGLM</sequence>
<reference evidence="10" key="1">
    <citation type="journal article" date="2014" name="BMC Genomics">
        <title>Genome characteristics reveal the impact of lichenization on lichen-forming fungus Endocarpon pusillum Hedwig (Verrucariales, Ascomycota).</title>
        <authorList>
            <person name="Wang Y.-Y."/>
            <person name="Liu B."/>
            <person name="Zhang X.-Y."/>
            <person name="Zhou Q.-M."/>
            <person name="Zhang T."/>
            <person name="Li H."/>
            <person name="Yu Y.-F."/>
            <person name="Zhang X.-L."/>
            <person name="Hao X.-Y."/>
            <person name="Wang M."/>
            <person name="Wang L."/>
            <person name="Wei J.-C."/>
        </authorList>
    </citation>
    <scope>NUCLEOTIDE SEQUENCE [LARGE SCALE GENOMIC DNA]</scope>
    <source>
        <strain evidence="10">Z07020 / HMAS-L-300199</strain>
    </source>
</reference>
<protein>
    <recommendedName>
        <fullName evidence="8">Zn(2)-C6 fungal-type domain-containing protein</fullName>
    </recommendedName>
</protein>
<keyword evidence="6" id="KW-0539">Nucleus</keyword>
<keyword evidence="4" id="KW-0238">DNA-binding</keyword>
<dbReference type="HOGENOM" id="CLU_008244_0_0_1"/>
<evidence type="ECO:0000256" key="6">
    <source>
        <dbReference type="ARBA" id="ARBA00023242"/>
    </source>
</evidence>
<dbReference type="Pfam" id="PF00172">
    <property type="entry name" value="Zn_clus"/>
    <property type="match status" value="1"/>
</dbReference>
<dbReference type="Gene3D" id="4.10.240.10">
    <property type="entry name" value="Zn(2)-C6 fungal-type DNA-binding domain"/>
    <property type="match status" value="1"/>
</dbReference>
<dbReference type="CDD" id="cd00067">
    <property type="entry name" value="GAL4"/>
    <property type="match status" value="1"/>
</dbReference>